<dbReference type="AlphaFoldDB" id="A0DCU8"/>
<dbReference type="EMBL" id="CT868385">
    <property type="protein sequence ID" value="CAK80865.1"/>
    <property type="molecule type" value="Genomic_DNA"/>
</dbReference>
<feature type="region of interest" description="Disordered" evidence="1">
    <location>
        <begin position="61"/>
        <end position="80"/>
    </location>
</feature>
<sequence length="187" mass="21960">MSTSQQEFFEYMSETLQTSQEGLMELQKSNPQNFQKTCREVEAQNKENTRMNLKQFKVVRKQRERNKDDDPLRDNDKKTIQNDTKQNQCIKLERQKEIIFTTIRKLGSKRIKLQCLIEEAIGRATSQTLKIDKQGLKNKRLIVYSLTTRSLLEIRQNRSRSLDSCFSFFCHLSKGNLINNLVSSCQS</sequence>
<dbReference type="RefSeq" id="XP_001448262.1">
    <property type="nucleotide sequence ID" value="XM_001448225.2"/>
</dbReference>
<dbReference type="Proteomes" id="UP000000600">
    <property type="component" value="Unassembled WGS sequence"/>
</dbReference>
<gene>
    <name evidence="2" type="ORF">GSPATT00015724001</name>
</gene>
<dbReference type="InParanoid" id="A0DCU8"/>
<dbReference type="GeneID" id="5034047"/>
<accession>A0DCU8</accession>
<feature type="compositionally biased region" description="Basic and acidic residues" evidence="1">
    <location>
        <begin position="65"/>
        <end position="80"/>
    </location>
</feature>
<evidence type="ECO:0000256" key="1">
    <source>
        <dbReference type="SAM" id="MobiDB-lite"/>
    </source>
</evidence>
<name>A0DCU8_PARTE</name>
<reference evidence="2 3" key="1">
    <citation type="journal article" date="2006" name="Nature">
        <title>Global trends of whole-genome duplications revealed by the ciliate Paramecium tetraurelia.</title>
        <authorList>
            <consortium name="Genoscope"/>
            <person name="Aury J.-M."/>
            <person name="Jaillon O."/>
            <person name="Duret L."/>
            <person name="Noel B."/>
            <person name="Jubin C."/>
            <person name="Porcel B.M."/>
            <person name="Segurens B."/>
            <person name="Daubin V."/>
            <person name="Anthouard V."/>
            <person name="Aiach N."/>
            <person name="Arnaiz O."/>
            <person name="Billaut A."/>
            <person name="Beisson J."/>
            <person name="Blanc I."/>
            <person name="Bouhouche K."/>
            <person name="Camara F."/>
            <person name="Duharcourt S."/>
            <person name="Guigo R."/>
            <person name="Gogendeau D."/>
            <person name="Katinka M."/>
            <person name="Keller A.-M."/>
            <person name="Kissmehl R."/>
            <person name="Klotz C."/>
            <person name="Koll F."/>
            <person name="Le Moue A."/>
            <person name="Lepere C."/>
            <person name="Malinsky S."/>
            <person name="Nowacki M."/>
            <person name="Nowak J.K."/>
            <person name="Plattner H."/>
            <person name="Poulain J."/>
            <person name="Ruiz F."/>
            <person name="Serrano V."/>
            <person name="Zagulski M."/>
            <person name="Dessen P."/>
            <person name="Betermier M."/>
            <person name="Weissenbach J."/>
            <person name="Scarpelli C."/>
            <person name="Schachter V."/>
            <person name="Sperling L."/>
            <person name="Meyer E."/>
            <person name="Cohen J."/>
            <person name="Wincker P."/>
        </authorList>
    </citation>
    <scope>NUCLEOTIDE SEQUENCE [LARGE SCALE GENOMIC DNA]</scope>
    <source>
        <strain evidence="2 3">Stock d4-2</strain>
    </source>
</reference>
<evidence type="ECO:0000313" key="2">
    <source>
        <dbReference type="EMBL" id="CAK80865.1"/>
    </source>
</evidence>
<keyword evidence="3" id="KW-1185">Reference proteome</keyword>
<evidence type="ECO:0000313" key="3">
    <source>
        <dbReference type="Proteomes" id="UP000000600"/>
    </source>
</evidence>
<dbReference type="KEGG" id="ptm:GSPATT00015724001"/>
<proteinExistence type="predicted"/>
<dbReference type="HOGENOM" id="CLU_1450299_0_0_1"/>
<organism evidence="2 3">
    <name type="scientific">Paramecium tetraurelia</name>
    <dbReference type="NCBI Taxonomy" id="5888"/>
    <lineage>
        <taxon>Eukaryota</taxon>
        <taxon>Sar</taxon>
        <taxon>Alveolata</taxon>
        <taxon>Ciliophora</taxon>
        <taxon>Intramacronucleata</taxon>
        <taxon>Oligohymenophorea</taxon>
        <taxon>Peniculida</taxon>
        <taxon>Parameciidae</taxon>
        <taxon>Paramecium</taxon>
    </lineage>
</organism>
<protein>
    <submittedName>
        <fullName evidence="2">Uncharacterized protein</fullName>
    </submittedName>
</protein>